<dbReference type="RefSeq" id="WP_316430355.1">
    <property type="nucleotide sequence ID" value="NZ_CP053586.1"/>
</dbReference>
<gene>
    <name evidence="1" type="ORF">HJG54_17775</name>
</gene>
<sequence>MDDPTRAFQYLVDFGQVINRADLNSQELTKELLELASAYLNLNPSTIPTVEDNSFNFFLNTLWLSPDQAGIEQVVREFKAFLADFPSLADQIKMVDYISDVLEVSRSIATLREELRSPSRINDLVLSAIVYPTFTSALHDVGTDALDSFFAQVWDAQDEADLNAAAENLKTLTASASSESPELPLASLLLGQIISSPLPETPPIPAPPQVPPALSRPIAALIAIVLAARIIDAGPTVSPRGDEVNPITRLPYQSDEEYELVQQLSPDEIEVLRQVTGEQLEELVRLARNRRWFTDNYLDFDPDHKVEMDEGHKRCIIGDVPRVDPFIRDPDNITKQAKDMIRANAYAQHITGSDFDFYALTPGGVGRQFDGRTPGTRTIWEVKAPRVDEAGNFLYSALGSSPNPRAVVALGRLDFQRDTQAQIAERCNFEYRYAVASRGLAKFLNDRWGPDFQVEYEPYPHTPFP</sequence>
<accession>A0AA96WGA5</accession>
<evidence type="ECO:0000313" key="1">
    <source>
        <dbReference type="EMBL" id="WNZ24519.1"/>
    </source>
</evidence>
<proteinExistence type="predicted"/>
<organism evidence="1">
    <name type="scientific">Leptolyngbya sp. NK1-12</name>
    <dbReference type="NCBI Taxonomy" id="2547451"/>
    <lineage>
        <taxon>Bacteria</taxon>
        <taxon>Bacillati</taxon>
        <taxon>Cyanobacteriota</taxon>
        <taxon>Cyanophyceae</taxon>
        <taxon>Leptolyngbyales</taxon>
        <taxon>Leptolyngbyaceae</taxon>
        <taxon>Leptolyngbya group</taxon>
        <taxon>Leptolyngbya</taxon>
    </lineage>
</organism>
<name>A0AA96WGA5_9CYAN</name>
<dbReference type="EMBL" id="CP053586">
    <property type="protein sequence ID" value="WNZ24519.1"/>
    <property type="molecule type" value="Genomic_DNA"/>
</dbReference>
<dbReference type="AlphaFoldDB" id="A0AA96WGA5"/>
<protein>
    <submittedName>
        <fullName evidence="1">Uncharacterized protein</fullName>
    </submittedName>
</protein>
<reference evidence="1" key="1">
    <citation type="submission" date="2020-05" db="EMBL/GenBank/DDBJ databases">
        <authorList>
            <person name="Zhu T."/>
            <person name="Keshari N."/>
            <person name="Lu X."/>
        </authorList>
    </citation>
    <scope>NUCLEOTIDE SEQUENCE</scope>
    <source>
        <strain evidence="1">NK1-12</strain>
    </source>
</reference>